<sequence length="433" mass="49881">MSLQCLLTFYPSCSTLHINNCINTFSEIMAAELNKLSDKKLRTLHGKERGNIEFFADGAGLSAKASKVGGISWVFTYRLDGKKLNRLTIGRYPDVSLKQARETRDKCRSWLASGKDPKLQFNLAMQESLKPVTVKDAIEYWIEHYGRDNRVNIDTLILQLEKHIYPYIGEMALSDCETIYWLQCFDRMKKKAPVASGSVFQLCKQALKFCRVRRYAVSHVLDDLTIQDVGKKQNKGQRYLEDNELGQLWESINAGIYLPYYNNLLKILIVFGCRTREIRLSKCSEWNFNSMLWTVPKENSKTGEKIIRPIPECMKPFLVNIIHQNHKSGYLLGEVKKLEAVAQYGRKIWKKLEHDEEWSLHDLRRTFATKLNDIGIAPHVVEQLLGHALPGIMAIYNKSQYLPEKLDALNKWCERLDVLAGNYENVVILKAAQ</sequence>
<evidence type="ECO:0000313" key="7">
    <source>
        <dbReference type="Proteomes" id="UP000028487"/>
    </source>
</evidence>
<proteinExistence type="inferred from homology"/>
<dbReference type="InterPro" id="IPR002104">
    <property type="entry name" value="Integrase_catalytic"/>
</dbReference>
<keyword evidence="3" id="KW-0238">DNA-binding</keyword>
<dbReference type="CDD" id="cd00801">
    <property type="entry name" value="INT_P4_C"/>
    <property type="match status" value="1"/>
</dbReference>
<dbReference type="Proteomes" id="UP000028487">
    <property type="component" value="Unassembled WGS sequence"/>
</dbReference>
<dbReference type="PROSITE" id="PS51898">
    <property type="entry name" value="TYR_RECOMBINASE"/>
    <property type="match status" value="1"/>
</dbReference>
<evidence type="ECO:0000256" key="1">
    <source>
        <dbReference type="ARBA" id="ARBA00008857"/>
    </source>
</evidence>
<gene>
    <name evidence="6" type="ORF">XBFM1_220005</name>
</gene>
<accession>A0A077NSM6</accession>
<dbReference type="InterPro" id="IPR010998">
    <property type="entry name" value="Integrase_recombinase_N"/>
</dbReference>
<dbReference type="PANTHER" id="PTHR30629:SF2">
    <property type="entry name" value="PROPHAGE INTEGRASE INTS-RELATED"/>
    <property type="match status" value="1"/>
</dbReference>
<evidence type="ECO:0000256" key="3">
    <source>
        <dbReference type="ARBA" id="ARBA00023125"/>
    </source>
</evidence>
<organism evidence="6 7">
    <name type="scientific">Xenorhabdus bovienii str. feltiae Moldova</name>
    <dbReference type="NCBI Taxonomy" id="1398200"/>
    <lineage>
        <taxon>Bacteria</taxon>
        <taxon>Pseudomonadati</taxon>
        <taxon>Pseudomonadota</taxon>
        <taxon>Gammaproteobacteria</taxon>
        <taxon>Enterobacterales</taxon>
        <taxon>Morganellaceae</taxon>
        <taxon>Xenorhabdus</taxon>
    </lineage>
</organism>
<dbReference type="GO" id="GO:0015074">
    <property type="term" value="P:DNA integration"/>
    <property type="evidence" value="ECO:0007669"/>
    <property type="project" value="UniProtKB-KW"/>
</dbReference>
<feature type="domain" description="Tyr recombinase" evidence="5">
    <location>
        <begin position="235"/>
        <end position="411"/>
    </location>
</feature>
<dbReference type="InterPro" id="IPR011010">
    <property type="entry name" value="DNA_brk_join_enz"/>
</dbReference>
<dbReference type="Gene3D" id="1.10.150.130">
    <property type="match status" value="1"/>
</dbReference>
<dbReference type="PANTHER" id="PTHR30629">
    <property type="entry name" value="PROPHAGE INTEGRASE"/>
    <property type="match status" value="1"/>
</dbReference>
<dbReference type="InterPro" id="IPR013762">
    <property type="entry name" value="Integrase-like_cat_sf"/>
</dbReference>
<keyword evidence="4" id="KW-0233">DNA recombination</keyword>
<dbReference type="SUPFAM" id="SSF56349">
    <property type="entry name" value="DNA breaking-rejoining enzymes"/>
    <property type="match status" value="1"/>
</dbReference>
<dbReference type="Gene3D" id="1.10.443.10">
    <property type="entry name" value="Intergrase catalytic core"/>
    <property type="match status" value="1"/>
</dbReference>
<reference evidence="6" key="1">
    <citation type="submission" date="2013-07" db="EMBL/GenBank/DDBJ databases">
        <title>Sub-species coevolution in mutualistic symbiosis.</title>
        <authorList>
            <person name="Murfin K."/>
            <person name="Klassen J."/>
            <person name="Lee M."/>
            <person name="Forst S."/>
            <person name="Stock P."/>
            <person name="Goodrich-Blair H."/>
        </authorList>
    </citation>
    <scope>NUCLEOTIDE SEQUENCE [LARGE SCALE GENOMIC DNA]</scope>
    <source>
        <strain evidence="6">Feltiae Moldova</strain>
    </source>
</reference>
<dbReference type="Pfam" id="PF00589">
    <property type="entry name" value="Phage_integrase"/>
    <property type="match status" value="1"/>
</dbReference>
<dbReference type="InterPro" id="IPR025166">
    <property type="entry name" value="Integrase_DNA_bind_dom"/>
</dbReference>
<name>A0A077NSM6_XENBV</name>
<dbReference type="HOGENOM" id="CLU_027562_0_4_6"/>
<comment type="caution">
    <text evidence="6">The sequence shown here is derived from an EMBL/GenBank/DDBJ whole genome shotgun (WGS) entry which is preliminary data.</text>
</comment>
<keyword evidence="2" id="KW-0229">DNA integration</keyword>
<evidence type="ECO:0000313" key="6">
    <source>
        <dbReference type="EMBL" id="CDH01513.1"/>
    </source>
</evidence>
<dbReference type="GO" id="GO:0006310">
    <property type="term" value="P:DNA recombination"/>
    <property type="evidence" value="ECO:0007669"/>
    <property type="project" value="UniProtKB-KW"/>
</dbReference>
<evidence type="ECO:0000256" key="2">
    <source>
        <dbReference type="ARBA" id="ARBA00022908"/>
    </source>
</evidence>
<dbReference type="Pfam" id="PF13356">
    <property type="entry name" value="Arm-DNA-bind_3"/>
    <property type="match status" value="1"/>
</dbReference>
<dbReference type="InterPro" id="IPR050808">
    <property type="entry name" value="Phage_Integrase"/>
</dbReference>
<protein>
    <submittedName>
        <fullName evidence="6">Site-specific recombinase, phage integrase family</fullName>
    </submittedName>
</protein>
<dbReference type="InterPro" id="IPR038488">
    <property type="entry name" value="Integrase_DNA-bd_sf"/>
</dbReference>
<dbReference type="EMBL" id="CBSV010000135">
    <property type="protein sequence ID" value="CDH01513.1"/>
    <property type="molecule type" value="Genomic_DNA"/>
</dbReference>
<dbReference type="AlphaFoldDB" id="A0A077NSM6"/>
<evidence type="ECO:0000259" key="5">
    <source>
        <dbReference type="PROSITE" id="PS51898"/>
    </source>
</evidence>
<evidence type="ECO:0000256" key="4">
    <source>
        <dbReference type="ARBA" id="ARBA00023172"/>
    </source>
</evidence>
<dbReference type="GO" id="GO:0003677">
    <property type="term" value="F:DNA binding"/>
    <property type="evidence" value="ECO:0007669"/>
    <property type="project" value="UniProtKB-KW"/>
</dbReference>
<comment type="similarity">
    <text evidence="1">Belongs to the 'phage' integrase family.</text>
</comment>
<dbReference type="Gene3D" id="3.30.160.390">
    <property type="entry name" value="Integrase, DNA-binding domain"/>
    <property type="match status" value="1"/>
</dbReference>